<dbReference type="PANTHER" id="PTHR33992:SF1">
    <property type="entry name" value="RIBONUCLEASE P PROTEIN COMPONENT"/>
    <property type="match status" value="1"/>
</dbReference>
<dbReference type="Pfam" id="PF00825">
    <property type="entry name" value="Ribonuclease_P"/>
    <property type="match status" value="1"/>
</dbReference>
<dbReference type="EC" id="3.1.26.5" evidence="7 8"/>
<keyword evidence="5 7" id="KW-0378">Hydrolase</keyword>
<evidence type="ECO:0000256" key="5">
    <source>
        <dbReference type="ARBA" id="ARBA00022801"/>
    </source>
</evidence>
<protein>
    <recommendedName>
        <fullName evidence="7 8">Ribonuclease P protein component</fullName>
        <shortName evidence="7">RNase P protein</shortName>
        <shortName evidence="7">RNaseP protein</shortName>
        <ecNumber evidence="7 8">3.1.26.5</ecNumber>
    </recommendedName>
    <alternativeName>
        <fullName evidence="7">Protein C5</fullName>
    </alternativeName>
</protein>
<dbReference type="Gene3D" id="3.30.230.10">
    <property type="match status" value="1"/>
</dbReference>
<evidence type="ECO:0000313" key="10">
    <source>
        <dbReference type="Proteomes" id="UP000183994"/>
    </source>
</evidence>
<keyword evidence="3 7" id="KW-0540">Nuclease</keyword>
<gene>
    <name evidence="7" type="primary">rnpA</name>
    <name evidence="9" type="ORF">SAMN02745216_03415</name>
</gene>
<evidence type="ECO:0000256" key="4">
    <source>
        <dbReference type="ARBA" id="ARBA00022759"/>
    </source>
</evidence>
<evidence type="ECO:0000256" key="3">
    <source>
        <dbReference type="ARBA" id="ARBA00022722"/>
    </source>
</evidence>
<dbReference type="AlphaFoldDB" id="A0A1M6SBI5"/>
<evidence type="ECO:0000256" key="6">
    <source>
        <dbReference type="ARBA" id="ARBA00022884"/>
    </source>
</evidence>
<proteinExistence type="inferred from homology"/>
<dbReference type="PANTHER" id="PTHR33992">
    <property type="entry name" value="RIBONUCLEASE P PROTEIN COMPONENT"/>
    <property type="match status" value="1"/>
</dbReference>
<dbReference type="GO" id="GO:0004526">
    <property type="term" value="F:ribonuclease P activity"/>
    <property type="evidence" value="ECO:0007669"/>
    <property type="project" value="UniProtKB-UniRule"/>
</dbReference>
<dbReference type="GO" id="GO:0001682">
    <property type="term" value="P:tRNA 5'-leader removal"/>
    <property type="evidence" value="ECO:0007669"/>
    <property type="project" value="UniProtKB-UniRule"/>
</dbReference>
<dbReference type="InterPro" id="IPR020568">
    <property type="entry name" value="Ribosomal_Su5_D2-typ_SF"/>
</dbReference>
<name>A0A1M6SBI5_9BACT</name>
<organism evidence="9 10">
    <name type="scientific">Desulfatibacillum alkenivorans DSM 16219</name>
    <dbReference type="NCBI Taxonomy" id="1121393"/>
    <lineage>
        <taxon>Bacteria</taxon>
        <taxon>Pseudomonadati</taxon>
        <taxon>Thermodesulfobacteriota</taxon>
        <taxon>Desulfobacteria</taxon>
        <taxon>Desulfobacterales</taxon>
        <taxon>Desulfatibacillaceae</taxon>
        <taxon>Desulfatibacillum</taxon>
    </lineage>
</organism>
<dbReference type="SUPFAM" id="SSF54211">
    <property type="entry name" value="Ribosomal protein S5 domain 2-like"/>
    <property type="match status" value="1"/>
</dbReference>
<keyword evidence="4 7" id="KW-0255">Endonuclease</keyword>
<dbReference type="NCBIfam" id="TIGR00188">
    <property type="entry name" value="rnpA"/>
    <property type="match status" value="1"/>
</dbReference>
<dbReference type="GO" id="GO:0030677">
    <property type="term" value="C:ribonuclease P complex"/>
    <property type="evidence" value="ECO:0007669"/>
    <property type="project" value="TreeGrafter"/>
</dbReference>
<dbReference type="InterPro" id="IPR000100">
    <property type="entry name" value="RNase_P"/>
</dbReference>
<dbReference type="PROSITE" id="PS00648">
    <property type="entry name" value="RIBONUCLEASE_P"/>
    <property type="match status" value="1"/>
</dbReference>
<evidence type="ECO:0000256" key="1">
    <source>
        <dbReference type="ARBA" id="ARBA00002663"/>
    </source>
</evidence>
<dbReference type="STRING" id="1121393.SAMN02745216_03415"/>
<dbReference type="OrthoDB" id="9810867at2"/>
<dbReference type="HAMAP" id="MF_00227">
    <property type="entry name" value="RNase_P"/>
    <property type="match status" value="1"/>
</dbReference>
<comment type="similarity">
    <text evidence="7">Belongs to the RnpA family.</text>
</comment>
<accession>A0A1M6SBI5</accession>
<reference evidence="10" key="1">
    <citation type="submission" date="2016-11" db="EMBL/GenBank/DDBJ databases">
        <authorList>
            <person name="Varghese N."/>
            <person name="Submissions S."/>
        </authorList>
    </citation>
    <scope>NUCLEOTIDE SEQUENCE [LARGE SCALE GENOMIC DNA]</scope>
    <source>
        <strain evidence="10">DSM 16219</strain>
    </source>
</reference>
<keyword evidence="10" id="KW-1185">Reference proteome</keyword>
<dbReference type="EMBL" id="FQZU01000024">
    <property type="protein sequence ID" value="SHK42114.1"/>
    <property type="molecule type" value="Genomic_DNA"/>
</dbReference>
<sequence>MGSFSYTKEQRLRKRPQFLALGERGKRVQNAYFIAVFAPAQGKVSRLGVTVTKKVGGAVTRNRIKRCVREYFRLNQHRLKAPVDINVIAKKACCQQESPLLAASLDHLFNRVSEGSRH</sequence>
<dbReference type="InterPro" id="IPR020539">
    <property type="entry name" value="RNase_P_CS"/>
</dbReference>
<comment type="subunit">
    <text evidence="7">Consists of a catalytic RNA component (M1 or rnpB) and a protein subunit.</text>
</comment>
<evidence type="ECO:0000256" key="7">
    <source>
        <dbReference type="HAMAP-Rule" id="MF_00227"/>
    </source>
</evidence>
<comment type="catalytic activity">
    <reaction evidence="7">
        <text>Endonucleolytic cleavage of RNA, removing 5'-extranucleotides from tRNA precursor.</text>
        <dbReference type="EC" id="3.1.26.5"/>
    </reaction>
</comment>
<keyword evidence="2 7" id="KW-0819">tRNA processing</keyword>
<comment type="function">
    <text evidence="1 7">RNaseP catalyzes the removal of the 5'-leader sequence from pre-tRNA to produce the mature 5'-terminus. It can also cleave other RNA substrates such as 4.5S RNA. The protein component plays an auxiliary but essential role in vivo by binding to the 5'-leader sequence and broadening the substrate specificity of the ribozyme.</text>
</comment>
<dbReference type="Proteomes" id="UP000183994">
    <property type="component" value="Unassembled WGS sequence"/>
</dbReference>
<evidence type="ECO:0000313" key="9">
    <source>
        <dbReference type="EMBL" id="SHK42114.1"/>
    </source>
</evidence>
<dbReference type="InterPro" id="IPR014721">
    <property type="entry name" value="Ribsml_uS5_D2-typ_fold_subgr"/>
</dbReference>
<evidence type="ECO:0000256" key="8">
    <source>
        <dbReference type="NCBIfam" id="TIGR00188"/>
    </source>
</evidence>
<evidence type="ECO:0000256" key="2">
    <source>
        <dbReference type="ARBA" id="ARBA00022694"/>
    </source>
</evidence>
<dbReference type="GO" id="GO:0042781">
    <property type="term" value="F:3'-tRNA processing endoribonuclease activity"/>
    <property type="evidence" value="ECO:0007669"/>
    <property type="project" value="TreeGrafter"/>
</dbReference>
<keyword evidence="6 7" id="KW-0694">RNA-binding</keyword>
<dbReference type="GO" id="GO:0000049">
    <property type="term" value="F:tRNA binding"/>
    <property type="evidence" value="ECO:0007669"/>
    <property type="project" value="UniProtKB-UniRule"/>
</dbReference>
<dbReference type="RefSeq" id="WP_073477467.1">
    <property type="nucleotide sequence ID" value="NZ_FQZU01000024.1"/>
</dbReference>